<dbReference type="RefSeq" id="XP_028531586.1">
    <property type="nucleotide sequence ID" value="XM_028680051.1"/>
</dbReference>
<keyword evidence="3" id="KW-0012">Acyltransferase</keyword>
<dbReference type="Gene3D" id="3.30.420.40">
    <property type="match status" value="2"/>
</dbReference>
<proteinExistence type="predicted"/>
<dbReference type="SUPFAM" id="SSF53067">
    <property type="entry name" value="Actin-like ATPase domain"/>
    <property type="match status" value="1"/>
</dbReference>
<gene>
    <name evidence="3" type="primary">KAE1</name>
    <name evidence="3" type="ORF">PRELSG_0306100</name>
</gene>
<dbReference type="EMBL" id="LN835298">
    <property type="protein sequence ID" value="CRG98576.1"/>
    <property type="molecule type" value="Genomic_DNA"/>
</dbReference>
<dbReference type="GO" id="GO:0005739">
    <property type="term" value="C:mitochondrion"/>
    <property type="evidence" value="ECO:0007669"/>
    <property type="project" value="TreeGrafter"/>
</dbReference>
<evidence type="ECO:0000256" key="1">
    <source>
        <dbReference type="SAM" id="Coils"/>
    </source>
</evidence>
<dbReference type="GO" id="GO:0061711">
    <property type="term" value="F:tRNA N(6)-L-threonylcarbamoyladenine synthase activity"/>
    <property type="evidence" value="ECO:0007669"/>
    <property type="project" value="UniProtKB-EC"/>
</dbReference>
<sequence>MKNVIKNIVLYIFCFIQHTKYICNTYNIDNTIIKKTKFSDTLGSTVKKLNKLNKESYQNYEECKYKRIPKILIEKNVFKDKKIKYIVGIENTCDDTCVCVIDSNLNIIRNVIISHFKIVHKYKGVYPFFISSINNIFLKHYVEKILHNINKKKVSCYALSVCPGIPMNMEAAKNYIGEINKENKIIKISSVNHIFAHILSPLFFPFYTDINTYTNCYEYKKYNIDKIENESLIDINMSDIIKNDDEKKERIKEILEVLNKNIVHKQKSINLNEQEFLNYASYILKRKRKKEDKENINGKEENENLNKFPVGYLKDGYICVLVSGGSTEVYKIQKNKKNDIHVSKISKTVDISIGDIIDKISRELELPVGLGGGPFLEMKAKEFIKKLKRKRLNEENYSDPFQPFPTPFSSNNIINFSFSGIFNHISKIIKNLRKEKSFEMEKDRYAYYCQKNIFSHLLKQLNKIMYFSELHFNIKNLCIVGGVGCNNFLYQSLKDIALNRDKIECQIKEYNKLKKRLKKKIKIIDKENFETSNISENNHEKENELNSFLIWKIYLKYLLKKKKKEDILSALKSFNFEDFTNLKRNGHFFLEDSTFLNNSTSWKIYKTPSNLSRDNAAMICFNAFLNLHNKINIHEDTSEVKIKPVVTTKLENNFLLLSDIIIFDVYIEHLNNKKVY</sequence>
<dbReference type="EC" id="2.3.1.234" evidence="3"/>
<keyword evidence="1" id="KW-0175">Coiled coil</keyword>
<dbReference type="GeneID" id="39734669"/>
<dbReference type="VEuPathDB" id="PlasmoDB:PRELSG_0306100"/>
<evidence type="ECO:0000313" key="4">
    <source>
        <dbReference type="Proteomes" id="UP000220158"/>
    </source>
</evidence>
<feature type="coiled-coil region" evidence="1">
    <location>
        <begin position="493"/>
        <end position="527"/>
    </location>
</feature>
<dbReference type="PANTHER" id="PTHR11735:SF6">
    <property type="entry name" value="TRNA N6-ADENOSINE THREONYLCARBAMOYLTRANSFERASE, MITOCHONDRIAL"/>
    <property type="match status" value="1"/>
</dbReference>
<evidence type="ECO:0000313" key="3">
    <source>
        <dbReference type="EMBL" id="CRG98576.1"/>
    </source>
</evidence>
<keyword evidence="3" id="KW-0808">Transferase</keyword>
<dbReference type="InterPro" id="IPR043129">
    <property type="entry name" value="ATPase_NBD"/>
</dbReference>
<dbReference type="Pfam" id="PF00814">
    <property type="entry name" value="TsaD"/>
    <property type="match status" value="1"/>
</dbReference>
<accession>A0A1J1H4Q3</accession>
<dbReference type="Proteomes" id="UP000220158">
    <property type="component" value="Chromosome 3"/>
</dbReference>
<dbReference type="AlphaFoldDB" id="A0A1J1H4Q3"/>
<keyword evidence="4" id="KW-1185">Reference proteome</keyword>
<dbReference type="KEGG" id="prel:PRELSG_0306100"/>
<feature type="domain" description="Gcp-like" evidence="2">
    <location>
        <begin position="318"/>
        <end position="498"/>
    </location>
</feature>
<dbReference type="InterPro" id="IPR000905">
    <property type="entry name" value="Gcp-like_dom"/>
</dbReference>
<dbReference type="PANTHER" id="PTHR11735">
    <property type="entry name" value="TRNA N6-ADENOSINE THREONYLCARBAMOYLTRANSFERASE"/>
    <property type="match status" value="1"/>
</dbReference>
<organism evidence="3 4">
    <name type="scientific">Plasmodium relictum</name>
    <dbReference type="NCBI Taxonomy" id="85471"/>
    <lineage>
        <taxon>Eukaryota</taxon>
        <taxon>Sar</taxon>
        <taxon>Alveolata</taxon>
        <taxon>Apicomplexa</taxon>
        <taxon>Aconoidasida</taxon>
        <taxon>Haemosporida</taxon>
        <taxon>Plasmodiidae</taxon>
        <taxon>Plasmodium</taxon>
        <taxon>Plasmodium (Haemamoeba)</taxon>
    </lineage>
</organism>
<reference evidence="3 4" key="1">
    <citation type="submission" date="2015-04" db="EMBL/GenBank/DDBJ databases">
        <authorList>
            <consortium name="Pathogen Informatics"/>
        </authorList>
    </citation>
    <scope>NUCLEOTIDE SEQUENCE [LARGE SCALE GENOMIC DNA]</scope>
    <source>
        <strain evidence="3 4">SGS1</strain>
    </source>
</reference>
<evidence type="ECO:0000259" key="2">
    <source>
        <dbReference type="Pfam" id="PF00814"/>
    </source>
</evidence>
<protein>
    <submittedName>
        <fullName evidence="3">tRNA N6-adenosine threonylcarbamoyltransferase, putative</fullName>
        <ecNumber evidence="3">2.3.1.234</ecNumber>
    </submittedName>
</protein>
<name>A0A1J1H4Q3_PLARL</name>
<dbReference type="OrthoDB" id="10259622at2759"/>